<dbReference type="GO" id="GO:0016616">
    <property type="term" value="F:oxidoreductase activity, acting on the CH-OH group of donors, NAD or NADP as acceptor"/>
    <property type="evidence" value="ECO:0007669"/>
    <property type="project" value="UniProtKB-ARBA"/>
</dbReference>
<dbReference type="PANTHER" id="PTHR42760">
    <property type="entry name" value="SHORT-CHAIN DEHYDROGENASES/REDUCTASES FAMILY MEMBER"/>
    <property type="match status" value="1"/>
</dbReference>
<evidence type="ECO:0000313" key="5">
    <source>
        <dbReference type="Proteomes" id="UP000076727"/>
    </source>
</evidence>
<gene>
    <name evidence="4" type="ORF">DAEQUDRAFT_724993</name>
</gene>
<dbReference type="EMBL" id="KV429049">
    <property type="protein sequence ID" value="KZT70840.1"/>
    <property type="molecule type" value="Genomic_DNA"/>
</dbReference>
<dbReference type="Gene3D" id="3.40.50.720">
    <property type="entry name" value="NAD(P)-binding Rossmann-like Domain"/>
    <property type="match status" value="1"/>
</dbReference>
<dbReference type="InterPro" id="IPR057326">
    <property type="entry name" value="KR_dom"/>
</dbReference>
<feature type="domain" description="Ketoreductase" evidence="3">
    <location>
        <begin position="32"/>
        <end position="223"/>
    </location>
</feature>
<dbReference type="Pfam" id="PF00106">
    <property type="entry name" value="adh_short"/>
    <property type="match status" value="1"/>
</dbReference>
<dbReference type="InterPro" id="IPR002347">
    <property type="entry name" value="SDR_fam"/>
</dbReference>
<sequence length="306" mass="32993">MTDPINITENIHHDVYPAIDPRGALKDACKGKSVLVTGAGRGIGKAVALAFALAGAANIVLTARSQSELESARKAILSEPQLSGSPKVLIQVTDVASEESVKALFDMLAKEGVQIDVLVNNAGYMEKTVPVHLADPAEWWQTWEANMKGTYLPTHYLLKGVFSTNAVAPHPITILCTSSVGGLVTRAGFSGYQTSKTAVNRFAEFLHAEYGDKGVRAFAYHPGGVLTKLAKHGMPPETHHTLLVDTPELAGGFSVFLSAPEKYADTDVFRGRYVSCSWDVEDMVKKGREIAGTEAEARWLLMKLVI</sequence>
<dbReference type="SMART" id="SM00822">
    <property type="entry name" value="PKS_KR"/>
    <property type="match status" value="1"/>
</dbReference>
<dbReference type="PRINTS" id="PR00081">
    <property type="entry name" value="GDHRDH"/>
</dbReference>
<evidence type="ECO:0000256" key="2">
    <source>
        <dbReference type="ARBA" id="ARBA00023002"/>
    </source>
</evidence>
<protein>
    <submittedName>
        <fullName evidence="4">Putative oxidoreductase</fullName>
    </submittedName>
</protein>
<evidence type="ECO:0000259" key="3">
    <source>
        <dbReference type="SMART" id="SM00822"/>
    </source>
</evidence>
<dbReference type="AlphaFoldDB" id="A0A165RJP1"/>
<dbReference type="STRING" id="1314783.A0A165RJP1"/>
<accession>A0A165RJP1</accession>
<dbReference type="CDD" id="cd05233">
    <property type="entry name" value="SDR_c"/>
    <property type="match status" value="1"/>
</dbReference>
<dbReference type="PANTHER" id="PTHR42760:SF37">
    <property type="entry name" value="CLAVALDEHYDE DEHYDROGENASE"/>
    <property type="match status" value="1"/>
</dbReference>
<organism evidence="4 5">
    <name type="scientific">Daedalea quercina L-15889</name>
    <dbReference type="NCBI Taxonomy" id="1314783"/>
    <lineage>
        <taxon>Eukaryota</taxon>
        <taxon>Fungi</taxon>
        <taxon>Dikarya</taxon>
        <taxon>Basidiomycota</taxon>
        <taxon>Agaricomycotina</taxon>
        <taxon>Agaricomycetes</taxon>
        <taxon>Polyporales</taxon>
        <taxon>Fomitopsis</taxon>
    </lineage>
</organism>
<dbReference type="OrthoDB" id="1933717at2759"/>
<keyword evidence="2" id="KW-0560">Oxidoreductase</keyword>
<evidence type="ECO:0000256" key="1">
    <source>
        <dbReference type="ARBA" id="ARBA00006484"/>
    </source>
</evidence>
<dbReference type="InterPro" id="IPR036291">
    <property type="entry name" value="NAD(P)-bd_dom_sf"/>
</dbReference>
<evidence type="ECO:0000313" key="4">
    <source>
        <dbReference type="EMBL" id="KZT70840.1"/>
    </source>
</evidence>
<comment type="similarity">
    <text evidence="1">Belongs to the short-chain dehydrogenases/reductases (SDR) family.</text>
</comment>
<keyword evidence="5" id="KW-1185">Reference proteome</keyword>
<dbReference type="Proteomes" id="UP000076727">
    <property type="component" value="Unassembled WGS sequence"/>
</dbReference>
<name>A0A165RJP1_9APHY</name>
<dbReference type="SUPFAM" id="SSF51735">
    <property type="entry name" value="NAD(P)-binding Rossmann-fold domains"/>
    <property type="match status" value="1"/>
</dbReference>
<proteinExistence type="inferred from homology"/>
<reference evidence="4 5" key="1">
    <citation type="journal article" date="2016" name="Mol. Biol. Evol.">
        <title>Comparative Genomics of Early-Diverging Mushroom-Forming Fungi Provides Insights into the Origins of Lignocellulose Decay Capabilities.</title>
        <authorList>
            <person name="Nagy L.G."/>
            <person name="Riley R."/>
            <person name="Tritt A."/>
            <person name="Adam C."/>
            <person name="Daum C."/>
            <person name="Floudas D."/>
            <person name="Sun H."/>
            <person name="Yadav J.S."/>
            <person name="Pangilinan J."/>
            <person name="Larsson K.H."/>
            <person name="Matsuura K."/>
            <person name="Barry K."/>
            <person name="Labutti K."/>
            <person name="Kuo R."/>
            <person name="Ohm R.A."/>
            <person name="Bhattacharya S.S."/>
            <person name="Shirouzu T."/>
            <person name="Yoshinaga Y."/>
            <person name="Martin F.M."/>
            <person name="Grigoriev I.V."/>
            <person name="Hibbett D.S."/>
        </authorList>
    </citation>
    <scope>NUCLEOTIDE SEQUENCE [LARGE SCALE GENOMIC DNA]</scope>
    <source>
        <strain evidence="4 5">L-15889</strain>
    </source>
</reference>